<reference evidence="3 6" key="1">
    <citation type="submission" date="2018-09" db="EMBL/GenBank/DDBJ databases">
        <title>Murine metabolic-syndrome-specific gut microbial biobank.</title>
        <authorList>
            <person name="Liu C."/>
        </authorList>
    </citation>
    <scope>NUCLEOTIDE SEQUENCE [LARGE SCALE GENOMIC DNA]</scope>
    <source>
        <strain evidence="3 6">0.1X-D8-26</strain>
    </source>
</reference>
<evidence type="ECO:0000313" key="9">
    <source>
        <dbReference type="Proteomes" id="UP000491181"/>
    </source>
</evidence>
<feature type="signal peptide" evidence="1">
    <location>
        <begin position="1"/>
        <end position="28"/>
    </location>
</feature>
<evidence type="ECO:0000256" key="1">
    <source>
        <dbReference type="SAM" id="SignalP"/>
    </source>
</evidence>
<evidence type="ECO:0000313" key="7">
    <source>
        <dbReference type="Proteomes" id="UP000298073"/>
    </source>
</evidence>
<reference evidence="5 8" key="3">
    <citation type="submission" date="2019-04" db="EMBL/GenBank/DDBJ databases">
        <title>Microbes associate with the intestines of laboratory mice.</title>
        <authorList>
            <person name="Navarre W."/>
            <person name="Wong E."/>
            <person name="Huang K."/>
            <person name="Tropini C."/>
            <person name="Ng K."/>
            <person name="Yu B."/>
        </authorList>
    </citation>
    <scope>NUCLEOTIDE SEQUENCE [LARGE SCALE GENOMIC DNA]</scope>
    <source>
        <strain evidence="5 8">NM70_E10</strain>
    </source>
</reference>
<reference evidence="4 7" key="2">
    <citation type="submission" date="2019-03" db="EMBL/GenBank/DDBJ databases">
        <title>Diversity of the mouse oral microbiome.</title>
        <authorList>
            <person name="Joseph S."/>
            <person name="Aduse-Opoku J."/>
            <person name="Curtis M."/>
            <person name="Wade W."/>
            <person name="Hashim A."/>
        </authorList>
    </citation>
    <scope>NUCLEOTIDE SEQUENCE [LARGE SCALE GENOMIC DNA]</scope>
    <source>
        <strain evidence="4 7">P2318</strain>
    </source>
</reference>
<dbReference type="Proteomes" id="UP000491181">
    <property type="component" value="Unassembled WGS sequence"/>
</dbReference>
<sequence>MKKFNHANIGLFALFTALLCLSSCSSDDDNYPKEYVGFEHSITKVNCDKNEAEKEIQIKIIAVKKSKEDRTVALTPPTLSPGQVPLVKLTESKVIIKAGKKSATTVVKIFPKQMPMKQHNATLTCIPQWKEGLVSKLTIQMNKN</sequence>
<dbReference type="STRING" id="1235814.GCA_000613385_02975"/>
<evidence type="ECO:0008006" key="10">
    <source>
        <dbReference type="Google" id="ProtNLM"/>
    </source>
</evidence>
<protein>
    <recommendedName>
        <fullName evidence="10">Lipoprotein</fullName>
    </recommendedName>
</protein>
<dbReference type="OrthoDB" id="1049723at2"/>
<proteinExistence type="predicted"/>
<reference evidence="2 9" key="4">
    <citation type="journal article" date="2020" name="Microbiome">
        <title>Single-cell genomics of uncultured bacteria reveals dietary fiber responders in the mouse gut microbiota.</title>
        <authorList>
            <person name="Chijiiwa R."/>
            <person name="Hosokawa M."/>
            <person name="Kogawa M."/>
            <person name="Nishikawa Y."/>
            <person name="Ide K."/>
            <person name="Sakanashi C."/>
            <person name="Takahashi K."/>
            <person name="Takeyama H."/>
        </authorList>
    </citation>
    <scope>NUCLEOTIDE SEQUENCE [LARGE SCALE GENOMIC DNA]</scope>
    <source>
        <strain evidence="2">IMSAGC_001</strain>
    </source>
</reference>
<dbReference type="AlphaFoldDB" id="A0A3L7YZW6"/>
<accession>A0A3L7YZW6</accession>
<keyword evidence="8" id="KW-1185">Reference proteome</keyword>
<comment type="caution">
    <text evidence="3">The sequence shown here is derived from an EMBL/GenBank/DDBJ whole genome shotgun (WGS) entry which is preliminary data.</text>
</comment>
<dbReference type="EMBL" id="SPPV01000004">
    <property type="protein sequence ID" value="TFU51779.1"/>
    <property type="molecule type" value="Genomic_DNA"/>
</dbReference>
<organism evidence="3 6">
    <name type="scientific">Bacteroides acidifaciens</name>
    <dbReference type="NCBI Taxonomy" id="85831"/>
    <lineage>
        <taxon>Bacteria</taxon>
        <taxon>Pseudomonadati</taxon>
        <taxon>Bacteroidota</taxon>
        <taxon>Bacteroidia</taxon>
        <taxon>Bacteroidales</taxon>
        <taxon>Bacteroidaceae</taxon>
        <taxon>Bacteroides</taxon>
    </lineage>
</organism>
<dbReference type="Proteomes" id="UP000305751">
    <property type="component" value="Unassembled WGS sequence"/>
</dbReference>
<feature type="chain" id="PRO_5044594507" description="Lipoprotein" evidence="1">
    <location>
        <begin position="29"/>
        <end position="144"/>
    </location>
</feature>
<dbReference type="EMBL" id="BLLS01000020">
    <property type="protein sequence ID" value="GFH85803.1"/>
    <property type="molecule type" value="Genomic_DNA"/>
</dbReference>
<evidence type="ECO:0000313" key="3">
    <source>
        <dbReference type="EMBL" id="RLT80042.1"/>
    </source>
</evidence>
<dbReference type="EMBL" id="SRZA01000032">
    <property type="protein sequence ID" value="TGY02162.1"/>
    <property type="molecule type" value="Genomic_DNA"/>
</dbReference>
<evidence type="ECO:0000313" key="4">
    <source>
        <dbReference type="EMBL" id="TFU51779.1"/>
    </source>
</evidence>
<evidence type="ECO:0000313" key="2">
    <source>
        <dbReference type="EMBL" id="GFH85803.1"/>
    </source>
</evidence>
<dbReference type="Proteomes" id="UP000267159">
    <property type="component" value="Unassembled WGS sequence"/>
</dbReference>
<gene>
    <name evidence="3" type="ORF">D7Y07_10305</name>
    <name evidence="4" type="ORF">E4T97_02825</name>
    <name evidence="5" type="ORF">E5356_11135</name>
    <name evidence="2" type="ORF">IMSAGC001_01207</name>
</gene>
<keyword evidence="1" id="KW-0732">Signal</keyword>
<dbReference type="EMBL" id="RAZM01000028">
    <property type="protein sequence ID" value="RLT80042.1"/>
    <property type="molecule type" value="Genomic_DNA"/>
</dbReference>
<evidence type="ECO:0000313" key="6">
    <source>
        <dbReference type="Proteomes" id="UP000267159"/>
    </source>
</evidence>
<dbReference type="RefSeq" id="WP_121766274.1">
    <property type="nucleotide sequence ID" value="NZ_BLLS01000020.1"/>
</dbReference>
<dbReference type="Proteomes" id="UP000298073">
    <property type="component" value="Unassembled WGS sequence"/>
</dbReference>
<evidence type="ECO:0000313" key="8">
    <source>
        <dbReference type="Proteomes" id="UP000305751"/>
    </source>
</evidence>
<evidence type="ECO:0000313" key="5">
    <source>
        <dbReference type="EMBL" id="TGY02162.1"/>
    </source>
</evidence>
<name>A0A3L7YZW6_9BACE</name>